<organism evidence="13 14">
    <name type="scientific">Bifidobacterium animalis subsp. lactis</name>
    <name type="common">Bifidobacterium lactis</name>
    <dbReference type="NCBI Taxonomy" id="302911"/>
    <lineage>
        <taxon>Bacteria</taxon>
        <taxon>Bacillati</taxon>
        <taxon>Actinomycetota</taxon>
        <taxon>Actinomycetes</taxon>
        <taxon>Bifidobacteriales</taxon>
        <taxon>Bifidobacteriaceae</taxon>
        <taxon>Bifidobacterium</taxon>
    </lineage>
</organism>
<dbReference type="InterPro" id="IPR017871">
    <property type="entry name" value="ABC_transporter-like_CS"/>
</dbReference>
<dbReference type="SUPFAM" id="SSF55021">
    <property type="entry name" value="ACT-like"/>
    <property type="match status" value="1"/>
</dbReference>
<dbReference type="InterPro" id="IPR003439">
    <property type="entry name" value="ABC_transporter-like_ATP-bd"/>
</dbReference>
<keyword evidence="4" id="KW-0547">Nucleotide-binding</keyword>
<feature type="region of interest" description="Disordered" evidence="11">
    <location>
        <begin position="404"/>
        <end position="431"/>
    </location>
</feature>
<evidence type="ECO:0000256" key="5">
    <source>
        <dbReference type="ARBA" id="ARBA00022840"/>
    </source>
</evidence>
<evidence type="ECO:0000259" key="12">
    <source>
        <dbReference type="PROSITE" id="PS50893"/>
    </source>
</evidence>
<evidence type="ECO:0000256" key="8">
    <source>
        <dbReference type="ARBA" id="ARBA00023136"/>
    </source>
</evidence>
<name>A0A8B3RGH4_BIFAN</name>
<dbReference type="Gene3D" id="3.40.50.300">
    <property type="entry name" value="P-loop containing nucleotide triphosphate hydrolases"/>
    <property type="match status" value="1"/>
</dbReference>
<keyword evidence="6" id="KW-1278">Translocase</keyword>
<dbReference type="Pfam" id="PF00005">
    <property type="entry name" value="ABC_tran"/>
    <property type="match status" value="1"/>
</dbReference>
<dbReference type="PANTHER" id="PTHR43166">
    <property type="entry name" value="AMINO ACID IMPORT ATP-BINDING PROTEIN"/>
    <property type="match status" value="1"/>
</dbReference>
<dbReference type="CDD" id="cd03258">
    <property type="entry name" value="ABC_MetN_methionine_transporter"/>
    <property type="match status" value="1"/>
</dbReference>
<sequence>MTQEKNAIIEFDHVSKVYAGRGKKQTKAVDDVTLSIDEGDIYGIIGYSGAGKSTLVRMINALEKPASGTVTVMGQQVSGMSESKLRAVRQKIGMIFQQFNLFSTKTVAQNVAYPLQLDHWRKDYQDKRVKELLEFVGLSEHANRYPAQLSGGQKQRVGIARALATNPKILLADEATSALDPETTTEVLELLRKINEQLGVTIVLITHQMNVVQQIAHHVAVMSGGRLVEKGTVYRVFAAPQEEVTKRFIATAMSGLPDETRVEQMHRDWSGRLVTVIVRQHDIDDENANTRIPASGQNISELISKHGVTSNLIYGGIDTVQGVAIGAITYTFDGPAAEVGPFLAELAENSDIVDFGTAAEPVDYAQAVERAGIAAPENRAADDYANTNALDFEQVDDVVTVSRINGQDTPGAQADTRVASDDANGAQKETK</sequence>
<feature type="domain" description="ABC transporter" evidence="12">
    <location>
        <begin position="9"/>
        <end position="249"/>
    </location>
</feature>
<dbReference type="GO" id="GO:0016887">
    <property type="term" value="F:ATP hydrolysis activity"/>
    <property type="evidence" value="ECO:0007669"/>
    <property type="project" value="InterPro"/>
</dbReference>
<dbReference type="InterPro" id="IPR045865">
    <property type="entry name" value="ACT-like_dom_sf"/>
</dbReference>
<evidence type="ECO:0000256" key="6">
    <source>
        <dbReference type="ARBA" id="ARBA00022967"/>
    </source>
</evidence>
<protein>
    <submittedName>
        <fullName evidence="13">Methionine ABC transporter ATP-binding protein</fullName>
    </submittedName>
</protein>
<dbReference type="InterPro" id="IPR018449">
    <property type="entry name" value="NIL_domain"/>
</dbReference>
<dbReference type="PANTHER" id="PTHR43166:SF30">
    <property type="entry name" value="METHIONINE IMPORT ATP-BINDING PROTEIN METN"/>
    <property type="match status" value="1"/>
</dbReference>
<proteinExistence type="inferred from homology"/>
<dbReference type="GO" id="GO:0006865">
    <property type="term" value="P:amino acid transport"/>
    <property type="evidence" value="ECO:0007669"/>
    <property type="project" value="UniProtKB-KW"/>
</dbReference>
<keyword evidence="5 13" id="KW-0067">ATP-binding</keyword>
<evidence type="ECO:0000256" key="7">
    <source>
        <dbReference type="ARBA" id="ARBA00022970"/>
    </source>
</evidence>
<evidence type="ECO:0000256" key="3">
    <source>
        <dbReference type="ARBA" id="ARBA00022475"/>
    </source>
</evidence>
<dbReference type="InterPro" id="IPR041701">
    <property type="entry name" value="MetN_ABC"/>
</dbReference>
<evidence type="ECO:0000256" key="2">
    <source>
        <dbReference type="ARBA" id="ARBA00022448"/>
    </source>
</evidence>
<dbReference type="InterPro" id="IPR027417">
    <property type="entry name" value="P-loop_NTPase"/>
</dbReference>
<dbReference type="SUPFAM" id="SSF52540">
    <property type="entry name" value="P-loop containing nucleoside triphosphate hydrolases"/>
    <property type="match status" value="1"/>
</dbReference>
<keyword evidence="2" id="KW-0813">Transport</keyword>
<gene>
    <name evidence="13" type="ORF">PG2011B_1108</name>
</gene>
<dbReference type="Pfam" id="PF09383">
    <property type="entry name" value="NIL"/>
    <property type="match status" value="1"/>
</dbReference>
<comment type="subunit">
    <text evidence="10">Homodimer. Forms a membrane-associated complex with FtsX.</text>
</comment>
<comment type="caution">
    <text evidence="13">The sequence shown here is derived from an EMBL/GenBank/DDBJ whole genome shotgun (WGS) entry which is preliminary data.</text>
</comment>
<evidence type="ECO:0000313" key="14">
    <source>
        <dbReference type="Proteomes" id="UP000293613"/>
    </source>
</evidence>
<evidence type="ECO:0000256" key="1">
    <source>
        <dbReference type="ARBA" id="ARBA00005417"/>
    </source>
</evidence>
<reference evidence="13 14" key="1">
    <citation type="journal article" date="2019" name="Appl. Environ. Microbiol.">
        <title>Dissecting the evolutionary development of the Bifidobacterium animalis species through comparative genomics analyses.</title>
        <authorList>
            <person name="Lugli G.A."/>
            <person name="Mancino W."/>
            <person name="Milani C."/>
            <person name="Duranti S."/>
            <person name="Mancabelli L."/>
            <person name="Napoli S."/>
            <person name="Mangifesta M."/>
            <person name="Viappiani A."/>
            <person name="Anzalone R."/>
            <person name="Longhi G."/>
            <person name="van Sinderen D."/>
            <person name="Ventura M."/>
            <person name="Turroni F."/>
        </authorList>
    </citation>
    <scope>NUCLEOTIDE SEQUENCE [LARGE SCALE GENOMIC DNA]</scope>
    <source>
        <strain evidence="13 14">2011B</strain>
    </source>
</reference>
<dbReference type="GO" id="GO:0005524">
    <property type="term" value="F:ATP binding"/>
    <property type="evidence" value="ECO:0007669"/>
    <property type="project" value="UniProtKB-KW"/>
</dbReference>
<keyword evidence="7" id="KW-0029">Amino-acid transport</keyword>
<dbReference type="AlphaFoldDB" id="A0A8B3RGH4"/>
<accession>A0A8B3RGH4</accession>
<dbReference type="EMBL" id="RSCO01000028">
    <property type="protein sequence ID" value="RYM94393.1"/>
    <property type="molecule type" value="Genomic_DNA"/>
</dbReference>
<dbReference type="GO" id="GO:0005886">
    <property type="term" value="C:plasma membrane"/>
    <property type="evidence" value="ECO:0007669"/>
    <property type="project" value="UniProtKB-ARBA"/>
</dbReference>
<keyword evidence="3" id="KW-1003">Cell membrane</keyword>
<evidence type="ECO:0000256" key="4">
    <source>
        <dbReference type="ARBA" id="ARBA00022741"/>
    </source>
</evidence>
<dbReference type="FunFam" id="3.40.50.300:FF:000056">
    <property type="entry name" value="Cell division ATP-binding protein FtsE"/>
    <property type="match status" value="1"/>
</dbReference>
<dbReference type="Proteomes" id="UP000293613">
    <property type="component" value="Unassembled WGS sequence"/>
</dbReference>
<evidence type="ECO:0000256" key="11">
    <source>
        <dbReference type="SAM" id="MobiDB-lite"/>
    </source>
</evidence>
<comment type="similarity">
    <text evidence="1">Belongs to the ABC transporter superfamily.</text>
</comment>
<dbReference type="PROSITE" id="PS00211">
    <property type="entry name" value="ABC_TRANSPORTER_1"/>
    <property type="match status" value="1"/>
</dbReference>
<comment type="function">
    <text evidence="9">Part of the ABC transporter FtsEX involved in cellular division. Has ATPase activity.</text>
</comment>
<evidence type="ECO:0000313" key="13">
    <source>
        <dbReference type="EMBL" id="RYM94393.1"/>
    </source>
</evidence>
<dbReference type="InterPro" id="IPR050086">
    <property type="entry name" value="MetN_ABC_transporter-like"/>
</dbReference>
<evidence type="ECO:0000256" key="10">
    <source>
        <dbReference type="ARBA" id="ARBA00063837"/>
    </source>
</evidence>
<dbReference type="PROSITE" id="PS50893">
    <property type="entry name" value="ABC_TRANSPORTER_2"/>
    <property type="match status" value="1"/>
</dbReference>
<evidence type="ECO:0000256" key="9">
    <source>
        <dbReference type="ARBA" id="ARBA00054718"/>
    </source>
</evidence>
<dbReference type="InterPro" id="IPR003593">
    <property type="entry name" value="AAA+_ATPase"/>
</dbReference>
<dbReference type="RefSeq" id="WP_130077526.1">
    <property type="nucleotide sequence ID" value="NZ_RSCO01000028.1"/>
</dbReference>
<dbReference type="SMART" id="SM00382">
    <property type="entry name" value="AAA"/>
    <property type="match status" value="1"/>
</dbReference>
<keyword evidence="8" id="KW-0472">Membrane</keyword>